<dbReference type="CDD" id="cd01647">
    <property type="entry name" value="RT_LTR"/>
    <property type="match status" value="1"/>
</dbReference>
<evidence type="ECO:0000259" key="2">
    <source>
        <dbReference type="Pfam" id="PF00078"/>
    </source>
</evidence>
<dbReference type="Gene3D" id="3.30.70.270">
    <property type="match status" value="2"/>
</dbReference>
<dbReference type="InterPro" id="IPR043128">
    <property type="entry name" value="Rev_trsase/Diguanyl_cyclase"/>
</dbReference>
<dbReference type="OrthoDB" id="999584at2759"/>
<name>A0A5B6WTF1_9ROSI</name>
<dbReference type="InterPro" id="IPR043502">
    <property type="entry name" value="DNA/RNA_pol_sf"/>
</dbReference>
<evidence type="ECO:0000313" key="3">
    <source>
        <dbReference type="EMBL" id="KAA3484112.1"/>
    </source>
</evidence>
<dbReference type="Proteomes" id="UP000325315">
    <property type="component" value="Unassembled WGS sequence"/>
</dbReference>
<dbReference type="Gene3D" id="3.10.10.10">
    <property type="entry name" value="HIV Type 1 Reverse Transcriptase, subunit A, domain 1"/>
    <property type="match status" value="1"/>
</dbReference>
<protein>
    <submittedName>
        <fullName evidence="3">Retrotransposon protein</fullName>
    </submittedName>
</protein>
<feature type="region of interest" description="Disordered" evidence="1">
    <location>
        <begin position="70"/>
        <end position="102"/>
    </location>
</feature>
<dbReference type="InterPro" id="IPR000477">
    <property type="entry name" value="RT_dom"/>
</dbReference>
<feature type="compositionally biased region" description="Basic and acidic residues" evidence="1">
    <location>
        <begin position="70"/>
        <end position="80"/>
    </location>
</feature>
<accession>A0A5B6WTF1</accession>
<evidence type="ECO:0000313" key="4">
    <source>
        <dbReference type="Proteomes" id="UP000325315"/>
    </source>
</evidence>
<organism evidence="3 4">
    <name type="scientific">Gossypium australe</name>
    <dbReference type="NCBI Taxonomy" id="47621"/>
    <lineage>
        <taxon>Eukaryota</taxon>
        <taxon>Viridiplantae</taxon>
        <taxon>Streptophyta</taxon>
        <taxon>Embryophyta</taxon>
        <taxon>Tracheophyta</taxon>
        <taxon>Spermatophyta</taxon>
        <taxon>Magnoliopsida</taxon>
        <taxon>eudicotyledons</taxon>
        <taxon>Gunneridae</taxon>
        <taxon>Pentapetalae</taxon>
        <taxon>rosids</taxon>
        <taxon>malvids</taxon>
        <taxon>Malvales</taxon>
        <taxon>Malvaceae</taxon>
        <taxon>Malvoideae</taxon>
        <taxon>Gossypium</taxon>
    </lineage>
</organism>
<evidence type="ECO:0000256" key="1">
    <source>
        <dbReference type="SAM" id="MobiDB-lite"/>
    </source>
</evidence>
<dbReference type="PANTHER" id="PTHR24559:SF444">
    <property type="entry name" value="REVERSE TRANSCRIPTASE DOMAIN-CONTAINING PROTEIN"/>
    <property type="match status" value="1"/>
</dbReference>
<sequence length="525" mass="61069">MSVTDYEREFVRLSKYAREYVSIEAIMCKRFEDGLNEDIRLCVGVLELKEFVVLVERACKTEKLVKEERRAENESCDSRKRQLNKSHQSSSKKSRDFSTRSATSAEFLNQSKSKQFPGRKGKPHQLLVWVTSNQVNQNALSVKHIKLKSKNGEFIRVESDNQDRSPVVISTLLTQRYLRKGYEAYLPFVLNTKETELRIESVPIVCEYLDVFPEELSGLPPVRETEFGIELALSTAPISITPYRMASTELKELKAQLQELTDKGFARPSFSPWSAPVLFAKKKYGSIRLCIDYRIDDLFDQLKGATVFSKIDLRSRYYQLRVKDSNVLKIAFRTRYCHYEFLVMLFGLTNAPAIFMDLMNRIFWPYLDKFVMVFIDDILIYSRDENDHAEHLSVVLQVLREKQLYAKFSKSEFWLKEVAFLGHIVLGDGIRVDPSKILAIVEWKPPRSVTEVRSFLGLAGYYRYFVKGFSMIATLMTRLLQKDVKFIWTEKCQQSFEKLKTLLTEAHVLVQPEPRREFVVCSENP</sequence>
<dbReference type="FunFam" id="3.30.70.270:FF:000020">
    <property type="entry name" value="Transposon Tf2-6 polyprotein-like Protein"/>
    <property type="match status" value="1"/>
</dbReference>
<dbReference type="AlphaFoldDB" id="A0A5B6WTF1"/>
<dbReference type="Pfam" id="PF00078">
    <property type="entry name" value="RVT_1"/>
    <property type="match status" value="1"/>
</dbReference>
<dbReference type="EMBL" id="SMMG02000002">
    <property type="protein sequence ID" value="KAA3484112.1"/>
    <property type="molecule type" value="Genomic_DNA"/>
</dbReference>
<comment type="caution">
    <text evidence="3">The sequence shown here is derived from an EMBL/GenBank/DDBJ whole genome shotgun (WGS) entry which is preliminary data.</text>
</comment>
<keyword evidence="4" id="KW-1185">Reference proteome</keyword>
<gene>
    <name evidence="3" type="ORF">EPI10_006219</name>
</gene>
<feature type="domain" description="Reverse transcriptase" evidence="2">
    <location>
        <begin position="288"/>
        <end position="424"/>
    </location>
</feature>
<proteinExistence type="predicted"/>
<dbReference type="InterPro" id="IPR053134">
    <property type="entry name" value="RNA-dir_DNA_polymerase"/>
</dbReference>
<reference evidence="4" key="1">
    <citation type="journal article" date="2019" name="Plant Biotechnol. J.">
        <title>Genome sequencing of the Australian wild diploid species Gossypium australe highlights disease resistance and delayed gland morphogenesis.</title>
        <authorList>
            <person name="Cai Y."/>
            <person name="Cai X."/>
            <person name="Wang Q."/>
            <person name="Wang P."/>
            <person name="Zhang Y."/>
            <person name="Cai C."/>
            <person name="Xu Y."/>
            <person name="Wang K."/>
            <person name="Zhou Z."/>
            <person name="Wang C."/>
            <person name="Geng S."/>
            <person name="Li B."/>
            <person name="Dong Q."/>
            <person name="Hou Y."/>
            <person name="Wang H."/>
            <person name="Ai P."/>
            <person name="Liu Z."/>
            <person name="Yi F."/>
            <person name="Sun M."/>
            <person name="An G."/>
            <person name="Cheng J."/>
            <person name="Zhang Y."/>
            <person name="Shi Q."/>
            <person name="Xie Y."/>
            <person name="Shi X."/>
            <person name="Chang Y."/>
            <person name="Huang F."/>
            <person name="Chen Y."/>
            <person name="Hong S."/>
            <person name="Mi L."/>
            <person name="Sun Q."/>
            <person name="Zhang L."/>
            <person name="Zhou B."/>
            <person name="Peng R."/>
            <person name="Zhang X."/>
            <person name="Liu F."/>
        </authorList>
    </citation>
    <scope>NUCLEOTIDE SEQUENCE [LARGE SCALE GENOMIC DNA]</scope>
    <source>
        <strain evidence="4">cv. PA1801</strain>
    </source>
</reference>
<dbReference type="SUPFAM" id="SSF56672">
    <property type="entry name" value="DNA/RNA polymerases"/>
    <property type="match status" value="1"/>
</dbReference>
<dbReference type="PANTHER" id="PTHR24559">
    <property type="entry name" value="TRANSPOSON TY3-I GAG-POL POLYPROTEIN"/>
    <property type="match status" value="1"/>
</dbReference>